<dbReference type="STRING" id="1164594.SAMN05216204_101226"/>
<dbReference type="AlphaFoldDB" id="A0A1I1DIN2"/>
<evidence type="ECO:0000313" key="4">
    <source>
        <dbReference type="EMBL" id="SFB74694.1"/>
    </source>
</evidence>
<dbReference type="Pfam" id="PF01522">
    <property type="entry name" value="Polysacc_deac_1"/>
    <property type="match status" value="2"/>
</dbReference>
<dbReference type="PANTHER" id="PTHR34216:SF3">
    <property type="entry name" value="POLY-BETA-1,6-N-ACETYL-D-GLUCOSAMINE N-DEACETYLASE"/>
    <property type="match status" value="1"/>
</dbReference>
<name>A0A1I1DIN2_9BURK</name>
<proteinExistence type="predicted"/>
<protein>
    <submittedName>
        <fullName evidence="4">Peptidoglycan/xylan/chitin deacetylase, PgdA/CDA1 family</fullName>
    </submittedName>
</protein>
<dbReference type="PROSITE" id="PS51677">
    <property type="entry name" value="NODB"/>
    <property type="match status" value="1"/>
</dbReference>
<comment type="subcellular location">
    <subcellularLocation>
        <location evidence="1">Secreted</location>
    </subcellularLocation>
</comment>
<accession>A0A1I1DIN2</accession>
<dbReference type="InterPro" id="IPR002509">
    <property type="entry name" value="NODB_dom"/>
</dbReference>
<evidence type="ECO:0000256" key="2">
    <source>
        <dbReference type="ARBA" id="ARBA00022729"/>
    </source>
</evidence>
<evidence type="ECO:0000313" key="5">
    <source>
        <dbReference type="Proteomes" id="UP000198639"/>
    </source>
</evidence>
<dbReference type="GO" id="GO:0005576">
    <property type="term" value="C:extracellular region"/>
    <property type="evidence" value="ECO:0007669"/>
    <property type="project" value="UniProtKB-SubCell"/>
</dbReference>
<dbReference type="Proteomes" id="UP000198639">
    <property type="component" value="Unassembled WGS sequence"/>
</dbReference>
<sequence>MSLFYSDLPTATGAASITMYPLLKSILALGSPRQRLSILIFHRVLPQADPLFPNEVDAARFDQLLGLLTACFNLVTLEQGLVQLRAGTLPPRATCITFDDGYADNAEVALPILRRHGVAATFYVSTGFLDGGRMWNDTIIELVRRAPDQIDLGRAGFGVLRLDSLNSRRHAIGTLLAKLKYLPLAERHEQVELLRELVGVALPDDLMMTGTQVRQLHAAGMEIGGHTVNHPILARLAPEQARREISDGKEALEALLGAPVYSFAYPNGKPGQDYLAEHADMVRAAGFTSAVSTSWGAASPSSNFYQLPRFTPWDRNWIRFAMRLMQNMRRAGETA</sequence>
<organism evidence="4 5">
    <name type="scientific">Massilia yuzhufengensis</name>
    <dbReference type="NCBI Taxonomy" id="1164594"/>
    <lineage>
        <taxon>Bacteria</taxon>
        <taxon>Pseudomonadati</taxon>
        <taxon>Pseudomonadota</taxon>
        <taxon>Betaproteobacteria</taxon>
        <taxon>Burkholderiales</taxon>
        <taxon>Oxalobacteraceae</taxon>
        <taxon>Telluria group</taxon>
        <taxon>Massilia</taxon>
    </lineage>
</organism>
<dbReference type="InterPro" id="IPR051398">
    <property type="entry name" value="Polysacch_Deacetylase"/>
</dbReference>
<gene>
    <name evidence="4" type="ORF">SAMN05216204_101226</name>
</gene>
<dbReference type="PANTHER" id="PTHR34216">
    <property type="match status" value="1"/>
</dbReference>
<dbReference type="EMBL" id="FOLD01000001">
    <property type="protein sequence ID" value="SFB74694.1"/>
    <property type="molecule type" value="Genomic_DNA"/>
</dbReference>
<dbReference type="GO" id="GO:0005975">
    <property type="term" value="P:carbohydrate metabolic process"/>
    <property type="evidence" value="ECO:0007669"/>
    <property type="project" value="InterPro"/>
</dbReference>
<dbReference type="CDD" id="cd10918">
    <property type="entry name" value="CE4_NodB_like_5s_6s"/>
    <property type="match status" value="1"/>
</dbReference>
<dbReference type="SUPFAM" id="SSF88713">
    <property type="entry name" value="Glycoside hydrolase/deacetylase"/>
    <property type="match status" value="1"/>
</dbReference>
<dbReference type="Gene3D" id="3.20.20.370">
    <property type="entry name" value="Glycoside hydrolase/deacetylase"/>
    <property type="match status" value="1"/>
</dbReference>
<dbReference type="GO" id="GO:0016810">
    <property type="term" value="F:hydrolase activity, acting on carbon-nitrogen (but not peptide) bonds"/>
    <property type="evidence" value="ECO:0007669"/>
    <property type="project" value="InterPro"/>
</dbReference>
<reference evidence="5" key="1">
    <citation type="submission" date="2016-10" db="EMBL/GenBank/DDBJ databases">
        <authorList>
            <person name="Varghese N."/>
            <person name="Submissions S."/>
        </authorList>
    </citation>
    <scope>NUCLEOTIDE SEQUENCE [LARGE SCALE GENOMIC DNA]</scope>
    <source>
        <strain evidence="5">CGMCC 1.12041</strain>
    </source>
</reference>
<evidence type="ECO:0000256" key="1">
    <source>
        <dbReference type="ARBA" id="ARBA00004613"/>
    </source>
</evidence>
<keyword evidence="2" id="KW-0732">Signal</keyword>
<evidence type="ECO:0000259" key="3">
    <source>
        <dbReference type="PROSITE" id="PS51677"/>
    </source>
</evidence>
<keyword evidence="5" id="KW-1185">Reference proteome</keyword>
<feature type="domain" description="NodB homology" evidence="3">
    <location>
        <begin position="92"/>
        <end position="335"/>
    </location>
</feature>
<dbReference type="InterPro" id="IPR011330">
    <property type="entry name" value="Glyco_hydro/deAcase_b/a-brl"/>
</dbReference>
<dbReference type="RefSeq" id="WP_229408354.1">
    <property type="nucleotide sequence ID" value="NZ_FOLD01000001.1"/>
</dbReference>